<dbReference type="Proteomes" id="UP001219525">
    <property type="component" value="Unassembled WGS sequence"/>
</dbReference>
<proteinExistence type="predicted"/>
<evidence type="ECO:0000313" key="3">
    <source>
        <dbReference type="Proteomes" id="UP001219525"/>
    </source>
</evidence>
<accession>A0AAD6V4G6</accession>
<comment type="caution">
    <text evidence="2">The sequence shown here is derived from an EMBL/GenBank/DDBJ whole genome shotgun (WGS) entry which is preliminary data.</text>
</comment>
<name>A0AAD6V4G6_9AGAR</name>
<reference evidence="2" key="1">
    <citation type="submission" date="2023-03" db="EMBL/GenBank/DDBJ databases">
        <title>Massive genome expansion in bonnet fungi (Mycena s.s.) driven by repeated elements and novel gene families across ecological guilds.</title>
        <authorList>
            <consortium name="Lawrence Berkeley National Laboratory"/>
            <person name="Harder C.B."/>
            <person name="Miyauchi S."/>
            <person name="Viragh M."/>
            <person name="Kuo A."/>
            <person name="Thoen E."/>
            <person name="Andreopoulos B."/>
            <person name="Lu D."/>
            <person name="Skrede I."/>
            <person name="Drula E."/>
            <person name="Henrissat B."/>
            <person name="Morin E."/>
            <person name="Kohler A."/>
            <person name="Barry K."/>
            <person name="LaButti K."/>
            <person name="Morin E."/>
            <person name="Salamov A."/>
            <person name="Lipzen A."/>
            <person name="Mereny Z."/>
            <person name="Hegedus B."/>
            <person name="Baldrian P."/>
            <person name="Stursova M."/>
            <person name="Weitz H."/>
            <person name="Taylor A."/>
            <person name="Grigoriev I.V."/>
            <person name="Nagy L.G."/>
            <person name="Martin F."/>
            <person name="Kauserud H."/>
        </authorList>
    </citation>
    <scope>NUCLEOTIDE SEQUENCE</scope>
    <source>
        <strain evidence="2">9144</strain>
    </source>
</reference>
<evidence type="ECO:0000313" key="2">
    <source>
        <dbReference type="EMBL" id="KAJ7202367.1"/>
    </source>
</evidence>
<sequence length="306" mass="33531">MLAPNPNLIADDAEATRNSLDLTEATIPKAIFTLARAGIAPPLTLFTPAALQRIRSGQGTKSIKVTTELKDSAHLLDISLFPSEETMDQAIWMTAYNTFLKFIQGAYGPGTYLGFAKHFEAMISDSEFKDWFQAFRDFDIRIRSQFFTKAFIINPAEDAYGKLLQGANNRALMSVTTPFSAPPAIANTSTSNTTSGSGPHRTEKPNARMQPYGNQKRNSFRVNPLCLRCGAKDGHRAVDCKAAQPTRHGPFQIYANKDGLFRIGSDNPVCFTYNLAGECRYSGGGHVVHICSLCGGDHPAIRCTRN</sequence>
<dbReference type="AlphaFoldDB" id="A0AAD6V4G6"/>
<dbReference type="EMBL" id="JARJCW010000055">
    <property type="protein sequence ID" value="KAJ7202367.1"/>
    <property type="molecule type" value="Genomic_DNA"/>
</dbReference>
<feature type="region of interest" description="Disordered" evidence="1">
    <location>
        <begin position="183"/>
        <end position="215"/>
    </location>
</feature>
<organism evidence="2 3">
    <name type="scientific">Mycena pura</name>
    <dbReference type="NCBI Taxonomy" id="153505"/>
    <lineage>
        <taxon>Eukaryota</taxon>
        <taxon>Fungi</taxon>
        <taxon>Dikarya</taxon>
        <taxon>Basidiomycota</taxon>
        <taxon>Agaricomycotina</taxon>
        <taxon>Agaricomycetes</taxon>
        <taxon>Agaricomycetidae</taxon>
        <taxon>Agaricales</taxon>
        <taxon>Marasmiineae</taxon>
        <taxon>Mycenaceae</taxon>
        <taxon>Mycena</taxon>
    </lineage>
</organism>
<protein>
    <recommendedName>
        <fullName evidence="4">CCHC-type domain-containing protein</fullName>
    </recommendedName>
</protein>
<keyword evidence="3" id="KW-1185">Reference proteome</keyword>
<gene>
    <name evidence="2" type="ORF">GGX14DRAFT_370411</name>
</gene>
<evidence type="ECO:0008006" key="4">
    <source>
        <dbReference type="Google" id="ProtNLM"/>
    </source>
</evidence>
<evidence type="ECO:0000256" key="1">
    <source>
        <dbReference type="SAM" id="MobiDB-lite"/>
    </source>
</evidence>
<feature type="compositionally biased region" description="Low complexity" evidence="1">
    <location>
        <begin position="187"/>
        <end position="198"/>
    </location>
</feature>